<proteinExistence type="predicted"/>
<name>A0A0L6VB56_9BASI</name>
<evidence type="ECO:0000256" key="1">
    <source>
        <dbReference type="SAM" id="MobiDB-lite"/>
    </source>
</evidence>
<reference evidence="2 3" key="1">
    <citation type="submission" date="2015-08" db="EMBL/GenBank/DDBJ databases">
        <title>Next Generation Sequencing and Analysis of the Genome of Puccinia sorghi L Schw, the Causal Agent of Maize Common Rust.</title>
        <authorList>
            <person name="Rochi L."/>
            <person name="Burguener G."/>
            <person name="Darino M."/>
            <person name="Turjanski A."/>
            <person name="Kreff E."/>
            <person name="Dieguez M.J."/>
            <person name="Sacco F."/>
        </authorList>
    </citation>
    <scope>NUCLEOTIDE SEQUENCE [LARGE SCALE GENOMIC DNA]</scope>
    <source>
        <strain evidence="2 3">RO10H11247</strain>
    </source>
</reference>
<accession>A0A0L6VB56</accession>
<keyword evidence="3" id="KW-1185">Reference proteome</keyword>
<dbReference type="STRING" id="27349.A0A0L6VB56"/>
<evidence type="ECO:0000313" key="3">
    <source>
        <dbReference type="Proteomes" id="UP000037035"/>
    </source>
</evidence>
<sequence>MSYQYNNSNPTPSNQGNLAARNAVIQQMLEKIQQLEIVIANGAKGKSGTKPKKNNNQNAPTIKTLPTKPIKKKQLPKPCQEPQSTSAQGRVHPLLRALAPPKKALCKCSPVSILLDLNVLSILRTHKAHVGYDIRALNPNSSRCRTSLQVQPSTALIATKDIQMLRDAKVVFIEYMWATMAKFGIRVWAPDLDAQPDSLYNEACCLSAITTFQQAVINKVYAYMGINNEHVTNMVLLEWVYDHYVHYYMAGIYAKEKKEKGKHTQDELKKNDTSLPSTMVFQSVTSISSRTSKLTAMMTANTFMCCLDDVMKKAFKKTPGNPQPFLQTLFPKAPIGLLIDFYNHEWFNLSSQNQSCTRVVDHLSAVILV</sequence>
<dbReference type="Proteomes" id="UP000037035">
    <property type="component" value="Unassembled WGS sequence"/>
</dbReference>
<dbReference type="AlphaFoldDB" id="A0A0L6VB56"/>
<gene>
    <name evidence="2" type="ORF">VP01_2069g4</name>
</gene>
<feature type="region of interest" description="Disordered" evidence="1">
    <location>
        <begin position="44"/>
        <end position="88"/>
    </location>
</feature>
<dbReference type="EMBL" id="LAVV01006914">
    <property type="protein sequence ID" value="KNZ57802.1"/>
    <property type="molecule type" value="Genomic_DNA"/>
</dbReference>
<dbReference type="VEuPathDB" id="FungiDB:VP01_2069g4"/>
<organism evidence="2 3">
    <name type="scientific">Puccinia sorghi</name>
    <dbReference type="NCBI Taxonomy" id="27349"/>
    <lineage>
        <taxon>Eukaryota</taxon>
        <taxon>Fungi</taxon>
        <taxon>Dikarya</taxon>
        <taxon>Basidiomycota</taxon>
        <taxon>Pucciniomycotina</taxon>
        <taxon>Pucciniomycetes</taxon>
        <taxon>Pucciniales</taxon>
        <taxon>Pucciniaceae</taxon>
        <taxon>Puccinia</taxon>
    </lineage>
</organism>
<dbReference type="OrthoDB" id="3254880at2759"/>
<evidence type="ECO:0000313" key="2">
    <source>
        <dbReference type="EMBL" id="KNZ57802.1"/>
    </source>
</evidence>
<protein>
    <submittedName>
        <fullName evidence="2">Uncharacterized protein</fullName>
    </submittedName>
</protein>
<comment type="caution">
    <text evidence="2">The sequence shown here is derived from an EMBL/GenBank/DDBJ whole genome shotgun (WGS) entry which is preliminary data.</text>
</comment>